<dbReference type="SUPFAM" id="SSF46894">
    <property type="entry name" value="C-terminal effector domain of the bipartite response regulators"/>
    <property type="match status" value="1"/>
</dbReference>
<keyword evidence="7" id="KW-1185">Reference proteome</keyword>
<sequence>MSIIKLGIVDDHKIFRNGLKATLEDCEGFDLILEASNGKELVGLLATRTPDVLLMDIKMPEMDGIQTATYVHQHFKNIKILALSMFNEDKYIVDMMKAGASGYLLKNAEPEEIIEAVSTVHNKGFYFNEHLSITLIKQLVGNDHSESIAHNKADLNEREIEVLKLVCQECSNQEIADKIFLSVRTVEGYRARLFEKTGSKNLVGLVIYAIKRGIINVT</sequence>
<evidence type="ECO:0000256" key="3">
    <source>
        <dbReference type="PROSITE-ProRule" id="PRU00169"/>
    </source>
</evidence>
<dbReference type="Pfam" id="PF00072">
    <property type="entry name" value="Response_reg"/>
    <property type="match status" value="1"/>
</dbReference>
<protein>
    <submittedName>
        <fullName evidence="6">Two component transcriptional regulator, LuxR family</fullName>
    </submittedName>
</protein>
<evidence type="ECO:0000313" key="6">
    <source>
        <dbReference type="EMBL" id="SDE13473.1"/>
    </source>
</evidence>
<dbReference type="PROSITE" id="PS50043">
    <property type="entry name" value="HTH_LUXR_2"/>
    <property type="match status" value="1"/>
</dbReference>
<dbReference type="GO" id="GO:0000160">
    <property type="term" value="P:phosphorelay signal transduction system"/>
    <property type="evidence" value="ECO:0007669"/>
    <property type="project" value="InterPro"/>
</dbReference>
<gene>
    <name evidence="6" type="ORF">SAMN05216464_10475</name>
</gene>
<keyword evidence="1 3" id="KW-0597">Phosphoprotein</keyword>
<dbReference type="PRINTS" id="PR00038">
    <property type="entry name" value="HTHLUXR"/>
</dbReference>
<organism evidence="6 7">
    <name type="scientific">Mucilaginibacter pineti</name>
    <dbReference type="NCBI Taxonomy" id="1391627"/>
    <lineage>
        <taxon>Bacteria</taxon>
        <taxon>Pseudomonadati</taxon>
        <taxon>Bacteroidota</taxon>
        <taxon>Sphingobacteriia</taxon>
        <taxon>Sphingobacteriales</taxon>
        <taxon>Sphingobacteriaceae</taxon>
        <taxon>Mucilaginibacter</taxon>
    </lineage>
</organism>
<dbReference type="PROSITE" id="PS50110">
    <property type="entry name" value="RESPONSE_REGULATORY"/>
    <property type="match status" value="1"/>
</dbReference>
<accession>A0A1G7AFK6</accession>
<dbReference type="CDD" id="cd06170">
    <property type="entry name" value="LuxR_C_like"/>
    <property type="match status" value="1"/>
</dbReference>
<evidence type="ECO:0000313" key="7">
    <source>
        <dbReference type="Proteomes" id="UP000199072"/>
    </source>
</evidence>
<dbReference type="InterPro" id="IPR058245">
    <property type="entry name" value="NreC/VraR/RcsB-like_REC"/>
</dbReference>
<dbReference type="EMBL" id="FNAI01000004">
    <property type="protein sequence ID" value="SDE13473.1"/>
    <property type="molecule type" value="Genomic_DNA"/>
</dbReference>
<dbReference type="SMART" id="SM00448">
    <property type="entry name" value="REC"/>
    <property type="match status" value="1"/>
</dbReference>
<evidence type="ECO:0000259" key="4">
    <source>
        <dbReference type="PROSITE" id="PS50043"/>
    </source>
</evidence>
<dbReference type="CDD" id="cd17535">
    <property type="entry name" value="REC_NarL-like"/>
    <property type="match status" value="1"/>
</dbReference>
<dbReference type="Proteomes" id="UP000199072">
    <property type="component" value="Unassembled WGS sequence"/>
</dbReference>
<dbReference type="OrthoDB" id="9797341at2"/>
<dbReference type="RefSeq" id="WP_091149005.1">
    <property type="nucleotide sequence ID" value="NZ_FNAI01000004.1"/>
</dbReference>
<evidence type="ECO:0000256" key="2">
    <source>
        <dbReference type="ARBA" id="ARBA00023125"/>
    </source>
</evidence>
<evidence type="ECO:0000259" key="5">
    <source>
        <dbReference type="PROSITE" id="PS50110"/>
    </source>
</evidence>
<proteinExistence type="predicted"/>
<dbReference type="AlphaFoldDB" id="A0A1G7AFK6"/>
<keyword evidence="2" id="KW-0238">DNA-binding</keyword>
<dbReference type="PANTHER" id="PTHR43214">
    <property type="entry name" value="TWO-COMPONENT RESPONSE REGULATOR"/>
    <property type="match status" value="1"/>
</dbReference>
<feature type="modified residue" description="4-aspartylphosphate" evidence="3">
    <location>
        <position position="56"/>
    </location>
</feature>
<name>A0A1G7AFK6_9SPHI</name>
<dbReference type="SUPFAM" id="SSF52172">
    <property type="entry name" value="CheY-like"/>
    <property type="match status" value="1"/>
</dbReference>
<dbReference type="GO" id="GO:0006355">
    <property type="term" value="P:regulation of DNA-templated transcription"/>
    <property type="evidence" value="ECO:0007669"/>
    <property type="project" value="InterPro"/>
</dbReference>
<dbReference type="InterPro" id="IPR016032">
    <property type="entry name" value="Sig_transdc_resp-reg_C-effctor"/>
</dbReference>
<dbReference type="GO" id="GO:0003677">
    <property type="term" value="F:DNA binding"/>
    <property type="evidence" value="ECO:0007669"/>
    <property type="project" value="UniProtKB-KW"/>
</dbReference>
<reference evidence="6 7" key="1">
    <citation type="submission" date="2016-10" db="EMBL/GenBank/DDBJ databases">
        <authorList>
            <person name="de Groot N.N."/>
        </authorList>
    </citation>
    <scope>NUCLEOTIDE SEQUENCE [LARGE SCALE GENOMIC DNA]</scope>
    <source>
        <strain evidence="6 7">47C3B</strain>
    </source>
</reference>
<dbReference type="InterPro" id="IPR039420">
    <property type="entry name" value="WalR-like"/>
</dbReference>
<evidence type="ECO:0000256" key="1">
    <source>
        <dbReference type="ARBA" id="ARBA00022553"/>
    </source>
</evidence>
<dbReference type="Pfam" id="PF00196">
    <property type="entry name" value="GerE"/>
    <property type="match status" value="1"/>
</dbReference>
<dbReference type="InterPro" id="IPR001789">
    <property type="entry name" value="Sig_transdc_resp-reg_receiver"/>
</dbReference>
<dbReference type="Gene3D" id="3.40.50.2300">
    <property type="match status" value="1"/>
</dbReference>
<feature type="domain" description="Response regulatory" evidence="5">
    <location>
        <begin position="5"/>
        <end position="121"/>
    </location>
</feature>
<dbReference type="InterPro" id="IPR011006">
    <property type="entry name" value="CheY-like_superfamily"/>
</dbReference>
<dbReference type="STRING" id="1391627.SAMN05216464_10475"/>
<feature type="domain" description="HTH luxR-type" evidence="4">
    <location>
        <begin position="148"/>
        <end position="213"/>
    </location>
</feature>
<dbReference type="PANTHER" id="PTHR43214:SF43">
    <property type="entry name" value="TWO-COMPONENT RESPONSE REGULATOR"/>
    <property type="match status" value="1"/>
</dbReference>
<dbReference type="SMART" id="SM00421">
    <property type="entry name" value="HTH_LUXR"/>
    <property type="match status" value="1"/>
</dbReference>
<dbReference type="InterPro" id="IPR000792">
    <property type="entry name" value="Tscrpt_reg_LuxR_C"/>
</dbReference>